<evidence type="ECO:0000256" key="4">
    <source>
        <dbReference type="ARBA" id="ARBA00023002"/>
    </source>
</evidence>
<proteinExistence type="inferred from homology"/>
<accession>A0A9P9IP18</accession>
<dbReference type="Pfam" id="PF00743">
    <property type="entry name" value="FMO-like"/>
    <property type="match status" value="1"/>
</dbReference>
<gene>
    <name evidence="5" type="ORF">EDB81DRAFT_764518</name>
</gene>
<organism evidence="5 6">
    <name type="scientific">Dactylonectria macrodidyma</name>
    <dbReference type="NCBI Taxonomy" id="307937"/>
    <lineage>
        <taxon>Eukaryota</taxon>
        <taxon>Fungi</taxon>
        <taxon>Dikarya</taxon>
        <taxon>Ascomycota</taxon>
        <taxon>Pezizomycotina</taxon>
        <taxon>Sordariomycetes</taxon>
        <taxon>Hypocreomycetidae</taxon>
        <taxon>Hypocreales</taxon>
        <taxon>Nectriaceae</taxon>
        <taxon>Dactylonectria</taxon>
    </lineage>
</organism>
<dbReference type="InterPro" id="IPR036188">
    <property type="entry name" value="FAD/NAD-bd_sf"/>
</dbReference>
<evidence type="ECO:0000313" key="6">
    <source>
        <dbReference type="Proteomes" id="UP000738349"/>
    </source>
</evidence>
<dbReference type="GO" id="GO:0004499">
    <property type="term" value="F:N,N-dimethylaniline monooxygenase activity"/>
    <property type="evidence" value="ECO:0007669"/>
    <property type="project" value="InterPro"/>
</dbReference>
<dbReference type="PANTHER" id="PTHR42877:SF8">
    <property type="entry name" value="MONOOXYGENASE"/>
    <property type="match status" value="1"/>
</dbReference>
<keyword evidence="3" id="KW-0274">FAD</keyword>
<dbReference type="Proteomes" id="UP000738349">
    <property type="component" value="Unassembled WGS sequence"/>
</dbReference>
<sequence length="583" mass="65447">MGSISGLGNVHPTEYRVQDHAHSTSSKLKVISIGAGASGLYLAYSMDKRMKNFDLTVYEKNSQIGGTWLENVYPGCACDIPAHIYTYTFRPNPKWSSYFVGSDEILRYFQDFADEFNLQRFIKFQSTVTSATYDEENAIWNVEIDTPSGPIIDWCDILINSSGILNKWKWPTIPNRESFKGTMIHSAAWDRSVDYSGKRVAVIGTGSSGIQIVPQVQSVSKHLTVFIRSPTWISPPLGSLPSIEADPLAEGDTIVNRYLVSGSKAKDFTKADIEFFESNPDVLLELRKKTEMIISDQVEAWRLGSPQQIAVSAYVKTHMEKIIGDDKSLKETIIPHFPAGCRRLTPGPGFLQALGASNVTRNLETITRFTPAGIETADGINHSFDIIICATGFDVAFVPFFKLRGKNGVLLSDAWKDDLPAYLGIAAKGFPNYFVLLGPRGPWGNGSIIPAIETNADYFVTMMQKIQSQGIKSIEVKQGAVDDFVEHNNEWHVGSVWGAKCRNWYRRNGSDTGIPYLWCGMSPSYFKTMKDVRFEDYDYEYKHKNRFSYLGNGKIQAEYYTGKDKLEGMTTYIRNSDTPWFLE</sequence>
<comment type="similarity">
    <text evidence="1">Belongs to the FAD-binding monooxygenase family.</text>
</comment>
<keyword evidence="5" id="KW-0503">Monooxygenase</keyword>
<comment type="caution">
    <text evidence="5">The sequence shown here is derived from an EMBL/GenBank/DDBJ whole genome shotgun (WGS) entry which is preliminary data.</text>
</comment>
<protein>
    <submittedName>
        <fullName evidence="5">Cyclohexanone monooxygenase</fullName>
    </submittedName>
</protein>
<keyword evidence="4" id="KW-0560">Oxidoreductase</keyword>
<evidence type="ECO:0000313" key="5">
    <source>
        <dbReference type="EMBL" id="KAH7127336.1"/>
    </source>
</evidence>
<dbReference type="InterPro" id="IPR051209">
    <property type="entry name" value="FAD-bind_Monooxygenase_sf"/>
</dbReference>
<name>A0A9P9IP18_9HYPO</name>
<dbReference type="EMBL" id="JAGMUV010000019">
    <property type="protein sequence ID" value="KAH7127336.1"/>
    <property type="molecule type" value="Genomic_DNA"/>
</dbReference>
<evidence type="ECO:0000256" key="3">
    <source>
        <dbReference type="ARBA" id="ARBA00022827"/>
    </source>
</evidence>
<evidence type="ECO:0000256" key="1">
    <source>
        <dbReference type="ARBA" id="ARBA00010139"/>
    </source>
</evidence>
<dbReference type="GO" id="GO:0050660">
    <property type="term" value="F:flavin adenine dinucleotide binding"/>
    <property type="evidence" value="ECO:0007669"/>
    <property type="project" value="InterPro"/>
</dbReference>
<dbReference type="InterPro" id="IPR020946">
    <property type="entry name" value="Flavin_mOase-like"/>
</dbReference>
<dbReference type="OrthoDB" id="74360at2759"/>
<dbReference type="GO" id="GO:0050661">
    <property type="term" value="F:NADP binding"/>
    <property type="evidence" value="ECO:0007669"/>
    <property type="project" value="InterPro"/>
</dbReference>
<reference evidence="5" key="1">
    <citation type="journal article" date="2021" name="Nat. Commun.">
        <title>Genetic determinants of endophytism in the Arabidopsis root mycobiome.</title>
        <authorList>
            <person name="Mesny F."/>
            <person name="Miyauchi S."/>
            <person name="Thiergart T."/>
            <person name="Pickel B."/>
            <person name="Atanasova L."/>
            <person name="Karlsson M."/>
            <person name="Huettel B."/>
            <person name="Barry K.W."/>
            <person name="Haridas S."/>
            <person name="Chen C."/>
            <person name="Bauer D."/>
            <person name="Andreopoulos W."/>
            <person name="Pangilinan J."/>
            <person name="LaButti K."/>
            <person name="Riley R."/>
            <person name="Lipzen A."/>
            <person name="Clum A."/>
            <person name="Drula E."/>
            <person name="Henrissat B."/>
            <person name="Kohler A."/>
            <person name="Grigoriev I.V."/>
            <person name="Martin F.M."/>
            <person name="Hacquard S."/>
        </authorList>
    </citation>
    <scope>NUCLEOTIDE SEQUENCE</scope>
    <source>
        <strain evidence="5">MPI-CAGE-AT-0147</strain>
    </source>
</reference>
<keyword evidence="6" id="KW-1185">Reference proteome</keyword>
<evidence type="ECO:0000256" key="2">
    <source>
        <dbReference type="ARBA" id="ARBA00022630"/>
    </source>
</evidence>
<dbReference type="PANTHER" id="PTHR42877">
    <property type="entry name" value="L-ORNITHINE N(5)-MONOOXYGENASE-RELATED"/>
    <property type="match status" value="1"/>
</dbReference>
<dbReference type="AlphaFoldDB" id="A0A9P9IP18"/>
<keyword evidence="2" id="KW-0285">Flavoprotein</keyword>
<dbReference type="Gene3D" id="3.50.50.60">
    <property type="entry name" value="FAD/NAD(P)-binding domain"/>
    <property type="match status" value="2"/>
</dbReference>
<dbReference type="SUPFAM" id="SSF51905">
    <property type="entry name" value="FAD/NAD(P)-binding domain"/>
    <property type="match status" value="2"/>
</dbReference>